<dbReference type="Gene3D" id="2.20.20.130">
    <property type="match status" value="1"/>
</dbReference>
<dbReference type="Pfam" id="PF07980">
    <property type="entry name" value="SusD_RagB"/>
    <property type="match status" value="1"/>
</dbReference>
<protein>
    <submittedName>
        <fullName evidence="9">RagB/SusD family nutrient uptake outer membrane protein</fullName>
    </submittedName>
</protein>
<feature type="domain" description="RagB/SusD" evidence="7">
    <location>
        <begin position="352"/>
        <end position="486"/>
    </location>
</feature>
<keyword evidence="10" id="KW-1185">Reference proteome</keyword>
<dbReference type="EMBL" id="JBBVGT010000002">
    <property type="protein sequence ID" value="MFB5946175.1"/>
    <property type="molecule type" value="Genomic_DNA"/>
</dbReference>
<evidence type="ECO:0000259" key="8">
    <source>
        <dbReference type="Pfam" id="PF14322"/>
    </source>
</evidence>
<evidence type="ECO:0000259" key="7">
    <source>
        <dbReference type="Pfam" id="PF07980"/>
    </source>
</evidence>
<comment type="caution">
    <text evidence="9">The sequence shown here is derived from an EMBL/GenBank/DDBJ whole genome shotgun (WGS) entry which is preliminary data.</text>
</comment>
<evidence type="ECO:0000256" key="5">
    <source>
        <dbReference type="ARBA" id="ARBA00023237"/>
    </source>
</evidence>
<keyword evidence="3 6" id="KW-0732">Signal</keyword>
<evidence type="ECO:0000313" key="10">
    <source>
        <dbReference type="Proteomes" id="UP001580928"/>
    </source>
</evidence>
<accession>A0ABV5CHR4</accession>
<keyword evidence="5" id="KW-0998">Cell outer membrane</keyword>
<evidence type="ECO:0000256" key="1">
    <source>
        <dbReference type="ARBA" id="ARBA00004442"/>
    </source>
</evidence>
<evidence type="ECO:0000313" key="9">
    <source>
        <dbReference type="EMBL" id="MFB5946175.1"/>
    </source>
</evidence>
<sequence length="486" mass="53761">MKIRIFNILMLALLVSSLSSCEGFLDVEPSNSGDSETSVLTPADAEVMINGLMSKMTDFDYYGRNFIMYGDAKGGDLTIYSAGRGLDGLYTFNHSASSGSYSGFWIQMYHCILQANSLLASIESLEAEGTEYDFSDYKGQALTARALMYFDLVRLYGKAYSDDKSAYGVPNVTEPLDASAQPLRASVEENYTQIISDLKAAEPLLSTSKSNGYLNYYANLALQARVYLYMEDYTAALSAAQTVINEGPYELYENGEWVASWTEQFGSESIFELAMYPSEGDLGTASLSFYLRRKGHGSSSAMGWFMASDYFLDRLGADMDDVRWGVMSYDESGEDRLGACYKYSGSVNLDGDGKATATAVNIKVIRLSEIYLIAAEAAFHTNKSLAAEYLNEIRKRSPNLAPATAGSITIDMILEERSKELFAEGHRFFDMIRLDKSITFNDDFQGVPVAHREKTIDRSFFKTILPIADSEIKANPGLKSQQNSGY</sequence>
<feature type="chain" id="PRO_5047144582" evidence="6">
    <location>
        <begin position="22"/>
        <end position="486"/>
    </location>
</feature>
<reference evidence="9 10" key="1">
    <citation type="submission" date="2024-04" db="EMBL/GenBank/DDBJ databases">
        <title>Albibacterium profundi sp. nov., isolated from sediment of the Challenger Deep of Mariana Trench.</title>
        <authorList>
            <person name="Wang Y."/>
        </authorList>
    </citation>
    <scope>NUCLEOTIDE SEQUENCE [LARGE SCALE GENOMIC DNA]</scope>
    <source>
        <strain evidence="9 10">RHL897</strain>
    </source>
</reference>
<dbReference type="InterPro" id="IPR011990">
    <property type="entry name" value="TPR-like_helical_dom_sf"/>
</dbReference>
<evidence type="ECO:0000256" key="6">
    <source>
        <dbReference type="SAM" id="SignalP"/>
    </source>
</evidence>
<evidence type="ECO:0000256" key="3">
    <source>
        <dbReference type="ARBA" id="ARBA00022729"/>
    </source>
</evidence>
<keyword evidence="4" id="KW-0472">Membrane</keyword>
<dbReference type="RefSeq" id="WP_375557704.1">
    <property type="nucleotide sequence ID" value="NZ_JBBVGT010000002.1"/>
</dbReference>
<dbReference type="SUPFAM" id="SSF48452">
    <property type="entry name" value="TPR-like"/>
    <property type="match status" value="1"/>
</dbReference>
<dbReference type="PROSITE" id="PS51257">
    <property type="entry name" value="PROKAR_LIPOPROTEIN"/>
    <property type="match status" value="1"/>
</dbReference>
<feature type="signal peptide" evidence="6">
    <location>
        <begin position="1"/>
        <end position="21"/>
    </location>
</feature>
<name>A0ABV5CHR4_9SPHI</name>
<feature type="domain" description="SusD-like N-terminal" evidence="8">
    <location>
        <begin position="24"/>
        <end position="228"/>
    </location>
</feature>
<comment type="similarity">
    <text evidence="2">Belongs to the SusD family.</text>
</comment>
<dbReference type="Proteomes" id="UP001580928">
    <property type="component" value="Unassembled WGS sequence"/>
</dbReference>
<dbReference type="CDD" id="cd08977">
    <property type="entry name" value="SusD"/>
    <property type="match status" value="1"/>
</dbReference>
<evidence type="ECO:0000256" key="2">
    <source>
        <dbReference type="ARBA" id="ARBA00006275"/>
    </source>
</evidence>
<organism evidence="9 10">
    <name type="scientific">Albibacterium profundi</name>
    <dbReference type="NCBI Taxonomy" id="3134906"/>
    <lineage>
        <taxon>Bacteria</taxon>
        <taxon>Pseudomonadati</taxon>
        <taxon>Bacteroidota</taxon>
        <taxon>Sphingobacteriia</taxon>
        <taxon>Sphingobacteriales</taxon>
        <taxon>Sphingobacteriaceae</taxon>
        <taxon>Albibacterium</taxon>
    </lineage>
</organism>
<dbReference type="Pfam" id="PF14322">
    <property type="entry name" value="SusD-like_3"/>
    <property type="match status" value="1"/>
</dbReference>
<proteinExistence type="inferred from homology"/>
<dbReference type="Gene3D" id="1.25.40.390">
    <property type="match status" value="1"/>
</dbReference>
<dbReference type="Gene3D" id="1.25.40.900">
    <property type="match status" value="1"/>
</dbReference>
<comment type="subcellular location">
    <subcellularLocation>
        <location evidence="1">Cell outer membrane</location>
    </subcellularLocation>
</comment>
<dbReference type="InterPro" id="IPR012944">
    <property type="entry name" value="SusD_RagB_dom"/>
</dbReference>
<evidence type="ECO:0000256" key="4">
    <source>
        <dbReference type="ARBA" id="ARBA00023136"/>
    </source>
</evidence>
<gene>
    <name evidence="9" type="ORF">WKR92_10055</name>
</gene>
<dbReference type="InterPro" id="IPR033985">
    <property type="entry name" value="SusD-like_N"/>
</dbReference>